<dbReference type="GO" id="GO:0048038">
    <property type="term" value="F:quinone binding"/>
    <property type="evidence" value="ECO:0007669"/>
    <property type="project" value="InterPro"/>
</dbReference>
<accession>A0A009I1H1</accession>
<evidence type="ECO:0000256" key="3">
    <source>
        <dbReference type="ARBA" id="ARBA00022905"/>
    </source>
</evidence>
<sequence>MNKEQFDVNLVPTWRQGYRFQFEPAQNGFVILYPEGMIKLNESAGAIGQYIDGKNNVSAIIAQLKQQFGDIAEIDNDVIDYMLVAQQQHWIDLV</sequence>
<comment type="caution">
    <text evidence="5">The sequence shown here is derived from an EMBL/GenBank/DDBJ whole genome shotgun (WGS) entry which is preliminary data.</text>
</comment>
<comment type="similarity">
    <text evidence="4">Belongs to the PqqD family.</text>
</comment>
<reference evidence="5 6" key="1">
    <citation type="submission" date="2014-02" db="EMBL/GenBank/DDBJ databases">
        <title>Comparative genomics and transcriptomics to identify genetic mechanisms underlying the emergence of carbapenem resistant Acinetobacter baumannii (CRAb).</title>
        <authorList>
            <person name="Harris A.D."/>
            <person name="Johnson K.J."/>
            <person name="George J."/>
            <person name="Shefchek K."/>
            <person name="Daugherty S.C."/>
            <person name="Parankush S."/>
            <person name="Sadzewicz L."/>
            <person name="Tallon L."/>
            <person name="Sengamalay N."/>
            <person name="Hazen T.H."/>
            <person name="Rasko D.A."/>
        </authorList>
    </citation>
    <scope>NUCLEOTIDE SEQUENCE [LARGE SCALE GENOMIC DNA]</scope>
    <source>
        <strain evidence="5 6">1295743</strain>
    </source>
</reference>
<comment type="function">
    <text evidence="4">Functions as a PqqA binding protein and presents PqqA to PqqE, in the pyrroloquinoline quinone (PQQ) biosynthetic pathway.</text>
</comment>
<dbReference type="HAMAP" id="MF_00655">
    <property type="entry name" value="PQQ_syn_PqqD"/>
    <property type="match status" value="1"/>
</dbReference>
<dbReference type="NCBIfam" id="NF002535">
    <property type="entry name" value="PRK02079.1"/>
    <property type="match status" value="1"/>
</dbReference>
<name>A0A009I1H1_ACIB9</name>
<dbReference type="InterPro" id="IPR041881">
    <property type="entry name" value="PqqD_sf"/>
</dbReference>
<evidence type="ECO:0000256" key="2">
    <source>
        <dbReference type="ARBA" id="ARBA00011741"/>
    </source>
</evidence>
<proteinExistence type="inferred from homology"/>
<dbReference type="InterPro" id="IPR022479">
    <property type="entry name" value="PqqD_bac"/>
</dbReference>
<dbReference type="PATRIC" id="fig|1310613.3.peg.3081"/>
<dbReference type="Gene3D" id="1.10.10.1150">
    <property type="entry name" value="Coenzyme PQQ synthesis protein D (PqqD)"/>
    <property type="match status" value="1"/>
</dbReference>
<gene>
    <name evidence="4 5" type="primary">pqqD</name>
    <name evidence="5" type="ORF">J512_3207</name>
</gene>
<keyword evidence="3 4" id="KW-0884">PQQ biosynthesis</keyword>
<dbReference type="Pfam" id="PF05402">
    <property type="entry name" value="PqqD"/>
    <property type="match status" value="1"/>
</dbReference>
<evidence type="ECO:0000313" key="5">
    <source>
        <dbReference type="EMBL" id="EXB04401.1"/>
    </source>
</evidence>
<organism evidence="5 6">
    <name type="scientific">Acinetobacter baumannii (strain 1295743)</name>
    <dbReference type="NCBI Taxonomy" id="1310613"/>
    <lineage>
        <taxon>Bacteria</taxon>
        <taxon>Pseudomonadati</taxon>
        <taxon>Pseudomonadota</taxon>
        <taxon>Gammaproteobacteria</taxon>
        <taxon>Moraxellales</taxon>
        <taxon>Moraxellaceae</taxon>
        <taxon>Acinetobacter</taxon>
        <taxon>Acinetobacter calcoaceticus/baumannii complex</taxon>
    </lineage>
</organism>
<comment type="pathway">
    <text evidence="1 4">Cofactor biosynthesis; pyrroloquinoline quinone biosynthesis.</text>
</comment>
<dbReference type="GO" id="GO:0018189">
    <property type="term" value="P:pyrroloquinoline quinone biosynthetic process"/>
    <property type="evidence" value="ECO:0007669"/>
    <property type="project" value="UniProtKB-UniRule"/>
</dbReference>
<dbReference type="EMBL" id="JEWH01000051">
    <property type="protein sequence ID" value="EXB04401.1"/>
    <property type="molecule type" value="Genomic_DNA"/>
</dbReference>
<dbReference type="InterPro" id="IPR008792">
    <property type="entry name" value="PQQD"/>
</dbReference>
<evidence type="ECO:0000256" key="1">
    <source>
        <dbReference type="ARBA" id="ARBA00004886"/>
    </source>
</evidence>
<comment type="subunit">
    <text evidence="2 4">Monomer. Interacts with PqqE.</text>
</comment>
<dbReference type="NCBIfam" id="TIGR03859">
    <property type="entry name" value="PQQ_PqqD"/>
    <property type="match status" value="1"/>
</dbReference>
<dbReference type="Proteomes" id="UP000020595">
    <property type="component" value="Unassembled WGS sequence"/>
</dbReference>
<dbReference type="AlphaFoldDB" id="A0A009I1H1"/>
<evidence type="ECO:0000256" key="4">
    <source>
        <dbReference type="HAMAP-Rule" id="MF_00655"/>
    </source>
</evidence>
<protein>
    <recommendedName>
        <fullName evidence="4">PqqA binding protein</fullName>
    </recommendedName>
    <alternativeName>
        <fullName evidence="4">Coenzyme PQQ synthesis protein D</fullName>
    </alternativeName>
    <alternativeName>
        <fullName evidence="4">Pyrroloquinoline quinone biosynthesis protein D</fullName>
    </alternativeName>
</protein>
<dbReference type="UniPathway" id="UPA00539"/>
<dbReference type="RefSeq" id="WP_001031360.1">
    <property type="nucleotide sequence ID" value="NZ_JEWH01000051.1"/>
</dbReference>
<evidence type="ECO:0000313" key="6">
    <source>
        <dbReference type="Proteomes" id="UP000020595"/>
    </source>
</evidence>